<name>A0ABW4KGE1_9BACI</name>
<protein>
    <recommendedName>
        <fullName evidence="4">Ycf1</fullName>
    </recommendedName>
</protein>
<evidence type="ECO:0000313" key="3">
    <source>
        <dbReference type="Proteomes" id="UP001597301"/>
    </source>
</evidence>
<comment type="caution">
    <text evidence="2">The sequence shown here is derived from an EMBL/GenBank/DDBJ whole genome shotgun (WGS) entry which is preliminary data.</text>
</comment>
<feature type="region of interest" description="Disordered" evidence="1">
    <location>
        <begin position="1"/>
        <end position="52"/>
    </location>
</feature>
<proteinExistence type="predicted"/>
<reference evidence="3" key="1">
    <citation type="journal article" date="2019" name="Int. J. Syst. Evol. Microbiol.">
        <title>The Global Catalogue of Microorganisms (GCM) 10K type strain sequencing project: providing services to taxonomists for standard genome sequencing and annotation.</title>
        <authorList>
            <consortium name="The Broad Institute Genomics Platform"/>
            <consortium name="The Broad Institute Genome Sequencing Center for Infectious Disease"/>
            <person name="Wu L."/>
            <person name="Ma J."/>
        </authorList>
    </citation>
    <scope>NUCLEOTIDE SEQUENCE [LARGE SCALE GENOMIC DNA]</scope>
    <source>
        <strain evidence="3">CGMCC 1.12295</strain>
    </source>
</reference>
<dbReference type="EMBL" id="JBHUEO010000002">
    <property type="protein sequence ID" value="MFD1705235.1"/>
    <property type="molecule type" value="Genomic_DNA"/>
</dbReference>
<dbReference type="Proteomes" id="UP001597301">
    <property type="component" value="Unassembled WGS sequence"/>
</dbReference>
<sequence length="221" mass="26857">MVNQEEKKEAIKPIIVPKYNENSDPKKRGFIQKLKQRKQEKKKKQELEDKGKKAKLLRQTPSILPFLQIHDDYILLKDGVMDIFQIESKDLYSRNDEDLKFLLMARSRFFRSYFESIKEVAMNFPSNTEKQKAYWRKKRERTDDPLRLKFIDRKLFELEFLEKERTNREFFLFVYADNVHQLEERKKQIIRGMQQSFPLKELSIEKKEDVLFMLNNPNTKL</sequence>
<evidence type="ECO:0008006" key="4">
    <source>
        <dbReference type="Google" id="ProtNLM"/>
    </source>
</evidence>
<feature type="compositionally biased region" description="Basic residues" evidence="1">
    <location>
        <begin position="28"/>
        <end position="42"/>
    </location>
</feature>
<evidence type="ECO:0000256" key="1">
    <source>
        <dbReference type="SAM" id="MobiDB-lite"/>
    </source>
</evidence>
<dbReference type="RefSeq" id="WP_380771493.1">
    <property type="nucleotide sequence ID" value="NZ_JBHUEO010000002.1"/>
</dbReference>
<accession>A0ABW4KGE1</accession>
<evidence type="ECO:0000313" key="2">
    <source>
        <dbReference type="EMBL" id="MFD1705235.1"/>
    </source>
</evidence>
<gene>
    <name evidence="2" type="ORF">ACFSCZ_00535</name>
</gene>
<organism evidence="2 3">
    <name type="scientific">Siminovitchia sediminis</name>
    <dbReference type="NCBI Taxonomy" id="1274353"/>
    <lineage>
        <taxon>Bacteria</taxon>
        <taxon>Bacillati</taxon>
        <taxon>Bacillota</taxon>
        <taxon>Bacilli</taxon>
        <taxon>Bacillales</taxon>
        <taxon>Bacillaceae</taxon>
        <taxon>Siminovitchia</taxon>
    </lineage>
</organism>
<keyword evidence="3" id="KW-1185">Reference proteome</keyword>
<feature type="compositionally biased region" description="Basic and acidic residues" evidence="1">
    <location>
        <begin position="1"/>
        <end position="11"/>
    </location>
</feature>